<accession>A0ABW4SLR4</accession>
<evidence type="ECO:0008006" key="5">
    <source>
        <dbReference type="Google" id="ProtNLM"/>
    </source>
</evidence>
<evidence type="ECO:0000256" key="2">
    <source>
        <dbReference type="SAM" id="MobiDB-lite"/>
    </source>
</evidence>
<sequence>MSEHFGASDARSRRGDHVMPRSIGHQLFNPLEAELAVLRKRVSRLEEQVESLRRELEAAGLHRS</sequence>
<reference evidence="4" key="1">
    <citation type="journal article" date="2019" name="Int. J. Syst. Evol. Microbiol.">
        <title>The Global Catalogue of Microorganisms (GCM) 10K type strain sequencing project: providing services to taxonomists for standard genome sequencing and annotation.</title>
        <authorList>
            <consortium name="The Broad Institute Genomics Platform"/>
            <consortium name="The Broad Institute Genome Sequencing Center for Infectious Disease"/>
            <person name="Wu L."/>
            <person name="Ma J."/>
        </authorList>
    </citation>
    <scope>NUCLEOTIDE SEQUENCE [LARGE SCALE GENOMIC DNA]</scope>
    <source>
        <strain evidence="4">ICMP 6774ER</strain>
    </source>
</reference>
<dbReference type="Proteomes" id="UP001597368">
    <property type="component" value="Unassembled WGS sequence"/>
</dbReference>
<feature type="coiled-coil region" evidence="1">
    <location>
        <begin position="28"/>
        <end position="62"/>
    </location>
</feature>
<comment type="caution">
    <text evidence="3">The sequence shown here is derived from an EMBL/GenBank/DDBJ whole genome shotgun (WGS) entry which is preliminary data.</text>
</comment>
<keyword evidence="4" id="KW-1185">Reference proteome</keyword>
<dbReference type="EMBL" id="JBHUFV010000003">
    <property type="protein sequence ID" value="MFD1930278.1"/>
    <property type="molecule type" value="Genomic_DNA"/>
</dbReference>
<keyword evidence="1" id="KW-0175">Coiled coil</keyword>
<protein>
    <recommendedName>
        <fullName evidence="5">DUF1192 domain-containing protein</fullName>
    </recommendedName>
</protein>
<name>A0ABW4SLR4_9ACTN</name>
<evidence type="ECO:0000313" key="4">
    <source>
        <dbReference type="Proteomes" id="UP001597368"/>
    </source>
</evidence>
<feature type="compositionally biased region" description="Basic and acidic residues" evidence="2">
    <location>
        <begin position="10"/>
        <end position="19"/>
    </location>
</feature>
<feature type="region of interest" description="Disordered" evidence="2">
    <location>
        <begin position="1"/>
        <end position="21"/>
    </location>
</feature>
<organism evidence="3 4">
    <name type="scientific">Nonomuraea mangrovi</name>
    <dbReference type="NCBI Taxonomy" id="2316207"/>
    <lineage>
        <taxon>Bacteria</taxon>
        <taxon>Bacillati</taxon>
        <taxon>Actinomycetota</taxon>
        <taxon>Actinomycetes</taxon>
        <taxon>Streptosporangiales</taxon>
        <taxon>Streptosporangiaceae</taxon>
        <taxon>Nonomuraea</taxon>
    </lineage>
</organism>
<proteinExistence type="predicted"/>
<evidence type="ECO:0000256" key="1">
    <source>
        <dbReference type="SAM" id="Coils"/>
    </source>
</evidence>
<gene>
    <name evidence="3" type="ORF">ACFSKW_02195</name>
</gene>
<evidence type="ECO:0000313" key="3">
    <source>
        <dbReference type="EMBL" id="MFD1930278.1"/>
    </source>
</evidence>
<dbReference type="RefSeq" id="WP_379568531.1">
    <property type="nucleotide sequence ID" value="NZ_JBHUFV010000003.1"/>
</dbReference>